<dbReference type="SUPFAM" id="SSF103481">
    <property type="entry name" value="Multidrug resistance efflux transporter EmrE"/>
    <property type="match status" value="2"/>
</dbReference>
<feature type="domain" description="EamA" evidence="2">
    <location>
        <begin position="176"/>
        <end position="281"/>
    </location>
</feature>
<feature type="transmembrane region" description="Helical" evidence="1">
    <location>
        <begin position="115"/>
        <end position="133"/>
    </location>
</feature>
<feature type="transmembrane region" description="Helical" evidence="1">
    <location>
        <begin position="237"/>
        <end position="258"/>
    </location>
</feature>
<keyword evidence="1" id="KW-0812">Transmembrane</keyword>
<feature type="transmembrane region" description="Helical" evidence="1">
    <location>
        <begin position="60"/>
        <end position="79"/>
    </location>
</feature>
<evidence type="ECO:0000259" key="2">
    <source>
        <dbReference type="Pfam" id="PF00892"/>
    </source>
</evidence>
<organism evidence="3 4">
    <name type="scientific">Corallibacter vietnamensis</name>
    <dbReference type="NCBI Taxonomy" id="904130"/>
    <lineage>
        <taxon>Bacteria</taxon>
        <taxon>Pseudomonadati</taxon>
        <taxon>Bacteroidota</taxon>
        <taxon>Flavobacteriia</taxon>
        <taxon>Flavobacteriales</taxon>
        <taxon>Flavobacteriaceae</taxon>
        <taxon>Corallibacter</taxon>
    </lineage>
</organism>
<comment type="caution">
    <text evidence="3">The sequence shown here is derived from an EMBL/GenBank/DDBJ whole genome shotgun (WGS) entry which is preliminary data.</text>
</comment>
<keyword evidence="1" id="KW-1133">Transmembrane helix</keyword>
<dbReference type="Gene3D" id="1.10.3730.20">
    <property type="match status" value="1"/>
</dbReference>
<dbReference type="InterPro" id="IPR000620">
    <property type="entry name" value="EamA_dom"/>
</dbReference>
<feature type="transmembrane region" description="Helical" evidence="1">
    <location>
        <begin position="265"/>
        <end position="282"/>
    </location>
</feature>
<feature type="domain" description="EamA" evidence="2">
    <location>
        <begin position="2"/>
        <end position="132"/>
    </location>
</feature>
<reference evidence="4" key="1">
    <citation type="journal article" date="2019" name="Int. J. Syst. Evol. Microbiol.">
        <title>The Global Catalogue of Microorganisms (GCM) 10K type strain sequencing project: providing services to taxonomists for standard genome sequencing and annotation.</title>
        <authorList>
            <consortium name="The Broad Institute Genomics Platform"/>
            <consortium name="The Broad Institute Genome Sequencing Center for Infectious Disease"/>
            <person name="Wu L."/>
            <person name="Ma J."/>
        </authorList>
    </citation>
    <scope>NUCLEOTIDE SEQUENCE [LARGE SCALE GENOMIC DNA]</scope>
    <source>
        <strain evidence="4">JCM 17525</strain>
    </source>
</reference>
<accession>A0ABP7HDE3</accession>
<feature type="transmembrane region" description="Helical" evidence="1">
    <location>
        <begin position="86"/>
        <end position="109"/>
    </location>
</feature>
<gene>
    <name evidence="3" type="ORF">GCM10022271_25060</name>
</gene>
<evidence type="ECO:0000313" key="4">
    <source>
        <dbReference type="Proteomes" id="UP001501456"/>
    </source>
</evidence>
<keyword evidence="4" id="KW-1185">Reference proteome</keyword>
<feature type="transmembrane region" description="Helical" evidence="1">
    <location>
        <begin position="207"/>
        <end position="225"/>
    </location>
</feature>
<proteinExistence type="predicted"/>
<evidence type="ECO:0000256" key="1">
    <source>
        <dbReference type="SAM" id="Phobius"/>
    </source>
</evidence>
<dbReference type="Pfam" id="PF00892">
    <property type="entry name" value="EamA"/>
    <property type="match status" value="2"/>
</dbReference>
<feature type="transmembrane region" description="Helical" evidence="1">
    <location>
        <begin position="145"/>
        <end position="165"/>
    </location>
</feature>
<dbReference type="EMBL" id="BAABBI010000006">
    <property type="protein sequence ID" value="GAA3791642.1"/>
    <property type="molecule type" value="Genomic_DNA"/>
</dbReference>
<dbReference type="InterPro" id="IPR037185">
    <property type="entry name" value="EmrE-like"/>
</dbReference>
<sequence>MYLLCSIVCSTLIFVIFKLLQAYNIKTLQVIVINYFFACITGLITYGGNITVNNTIKSPWFYGAVFLGFLFISIFFVMAKTSQQNGVSVASVASKMSVIIPIIFGIYVYHESTGLQKIIGILLALTAVYLTSIKSASKIDFKKNLLFPIILFFGSGIIDTSIKYLETTYVPENGIPLFSATIFCIAAIIGVCTLVIKKELLITPRAFVSGIILGIVNFGSIFFLLKALDHELFESSTLFTINHVGVVMLSTFTGLLFFKENLSKTNWIGIVIAVISIILVTLT</sequence>
<feature type="transmembrane region" description="Helical" evidence="1">
    <location>
        <begin position="177"/>
        <end position="195"/>
    </location>
</feature>
<protein>
    <recommendedName>
        <fullName evidence="2">EamA domain-containing protein</fullName>
    </recommendedName>
</protein>
<evidence type="ECO:0000313" key="3">
    <source>
        <dbReference type="EMBL" id="GAA3791642.1"/>
    </source>
</evidence>
<dbReference type="RefSeq" id="WP_344730958.1">
    <property type="nucleotide sequence ID" value="NZ_BAABBI010000006.1"/>
</dbReference>
<keyword evidence="1" id="KW-0472">Membrane</keyword>
<name>A0ABP7HDE3_9FLAO</name>
<dbReference type="Proteomes" id="UP001501456">
    <property type="component" value="Unassembled WGS sequence"/>
</dbReference>